<accession>A0A1R3SYE1</accession>
<dbReference type="EMBL" id="LT605205">
    <property type="protein sequence ID" value="SCD20521.1"/>
    <property type="molecule type" value="Genomic_DNA"/>
</dbReference>
<dbReference type="Proteomes" id="UP000187464">
    <property type="component" value="Chromosome I"/>
</dbReference>
<evidence type="ECO:0000313" key="1">
    <source>
        <dbReference type="EMBL" id="SCD20521.1"/>
    </source>
</evidence>
<dbReference type="SUPFAM" id="SSF55729">
    <property type="entry name" value="Acyl-CoA N-acyltransferases (Nat)"/>
    <property type="match status" value="1"/>
</dbReference>
<gene>
    <name evidence="1" type="ORF">PSM36_1702</name>
</gene>
<dbReference type="InterPro" id="IPR016181">
    <property type="entry name" value="Acyl_CoA_acyltransferase"/>
</dbReference>
<dbReference type="AlphaFoldDB" id="A0A1R3SYE1"/>
<name>A0A1R3SYE1_9BACT</name>
<dbReference type="STRING" id="1642647.PSM36_1702"/>
<protein>
    <submittedName>
        <fullName evidence="1">Uncharacterized protein</fullName>
    </submittedName>
</protein>
<organism evidence="1 2">
    <name type="scientific">Proteiniphilum saccharofermentans</name>
    <dbReference type="NCBI Taxonomy" id="1642647"/>
    <lineage>
        <taxon>Bacteria</taxon>
        <taxon>Pseudomonadati</taxon>
        <taxon>Bacteroidota</taxon>
        <taxon>Bacteroidia</taxon>
        <taxon>Bacteroidales</taxon>
        <taxon>Dysgonomonadaceae</taxon>
        <taxon>Proteiniphilum</taxon>
    </lineage>
</organism>
<dbReference type="Gene3D" id="3.40.630.30">
    <property type="match status" value="1"/>
</dbReference>
<dbReference type="RefSeq" id="WP_076930532.1">
    <property type="nucleotide sequence ID" value="NZ_LT605205.1"/>
</dbReference>
<evidence type="ECO:0000313" key="2">
    <source>
        <dbReference type="Proteomes" id="UP000187464"/>
    </source>
</evidence>
<reference evidence="2" key="1">
    <citation type="submission" date="2016-08" db="EMBL/GenBank/DDBJ databases">
        <authorList>
            <person name="Wibberg D."/>
        </authorList>
    </citation>
    <scope>NUCLEOTIDE SEQUENCE [LARGE SCALE GENOMIC DNA]</scope>
</reference>
<proteinExistence type="predicted"/>
<keyword evidence="2" id="KW-1185">Reference proteome</keyword>
<dbReference type="KEGG" id="psac:PSM36_1702"/>
<sequence>MLVAVSQEEYRRRFTSDPHMFISETFIGMVENKCDRVVRLIKEDDSSMGLIAGIKDGVLKSPFSAPFGGFHYSHEHQFYYTISNFLIDLKEYVRKEGLEEVSVTLPPNLYQTNMNAKLVNAFIKIGFTMVTPDICNWADLKNFDGKWAKYVVEQNCRKAVKHGLSWSMVTDRDSMEEGYKVILRNREEQGRKIYMSLDDLLEMNRIVPVDFFCVKDSDGNVLGAGVFYRGHEKIVQGIFMGDDMEKRNLGIMNLMYKHCFYHYKDMGFDYIDLGTSSFEGEPNIGLIRFKELHNCLTSLRYTFSWTP</sequence>